<sequence length="1024" mass="116535">MSSPTDSDSFSSKTIELGKDVPESNPAINRKRLWLADHQMVVDDDDDDDATSVAEIRSKFQKKTISGGGTTPHKSRTNSETSGVSGGGTPSSPSGRSSTSRSKLRIPTSAIKSNHFTIPMATSSWNSMFVQNGGHAKHSSYPSHASFAVTHTLSSIPLRVRLLSITLPSAIYNDTSSVHIYKQMGYYHNDSVAYFKLETTLFLSNELTSLYQTVESYARVKTQKYGGSLSLEFNEWIQFNASLADLTQDAYLVFRLLEGPLTHSISSIDETCHDEQPLPLESQDRAIFRMPLFEDSGLLKTDSQHTCYGHVRKRIEESIPYNLPPSYEWLDKRSFKAINRKHEQLEAKKKREFMLEDWLEDMEEDTPPDVHSLSPIQEQQQDNVSPYRVIRKRAGYMLYVKFHTYSCPVYFQSGYVKHSASVTDKQKSGATPSTPRGSKGRSRLNSDEKPVITWSITNKDHIKDTFYDEEENSNPCEHMYATRTLSNLHASAARPNKEELKKIEQIINYTILQPLTDSERILLWRYRYFLKGFEKKALVKFLESVQWESAKSKKEALHLLKEWDPIDPEQCLVLLSDKFDNTEVRNYAVSMLRARATEEDILRVLLQLVQALRYEKKLAKSPLAKLLISRAQKSFAIANYLFWYLQVEGQDPRLGPQYKHLSERLLRKLDHSNSRFSNLLMRQKLLVQELDSISRSLVGYTLADANRKLKNLLRASQSESNETWKTIFETPLPLPLSPDVEITSIVVEKAAVFSSNARPLRIPFVTTTGGRYDVIFKLGDDLRQDQLILQVIAFIYQVLQRNSLDSQLTPYKVLATSLDSGFIQMVSSSSTLYELEGLIAIKEHLKQKNPECYEAAKDAYFKSLCGYTVISFLLGLGDRHMENLLLQDNGRLFHIDFGFILGDQPKRYAKCVKLTSYMLDGLDGLNSDTYDRFLAFCAGCFGIIRRHAHVIINMLYLMIDADIDGISKQGNPRQKIMYVQNNLQLDSDRAEAESYLVNVIKGSAGSFSGMLEDTSHKIAKIFHR</sequence>
<dbReference type="SMART" id="SM00146">
    <property type="entry name" value="PI3Kc"/>
    <property type="match status" value="1"/>
</dbReference>
<protein>
    <recommendedName>
        <fullName evidence="7">Phosphatidylinositol 3-kinase</fullName>
    </recommendedName>
</protein>
<dbReference type="GO" id="GO:0034271">
    <property type="term" value="C:phosphatidylinositol 3-kinase complex, class III, type I"/>
    <property type="evidence" value="ECO:0007669"/>
    <property type="project" value="TreeGrafter"/>
</dbReference>
<dbReference type="GO" id="GO:0016303">
    <property type="term" value="F:1-phosphatidylinositol-3-kinase activity"/>
    <property type="evidence" value="ECO:0007669"/>
    <property type="project" value="TreeGrafter"/>
</dbReference>
<dbReference type="AlphaFoldDB" id="A0A7S1KTI5"/>
<dbReference type="InterPro" id="IPR015433">
    <property type="entry name" value="PI3/4_kinase"/>
</dbReference>
<dbReference type="PANTHER" id="PTHR10048">
    <property type="entry name" value="PHOSPHATIDYLINOSITOL KINASE"/>
    <property type="match status" value="1"/>
</dbReference>
<dbReference type="PANTHER" id="PTHR10048:SF7">
    <property type="entry name" value="PHOSPHATIDYLINOSITOL 3-KINASE CATALYTIC SUBUNIT TYPE 3"/>
    <property type="match status" value="1"/>
</dbReference>
<dbReference type="Pfam" id="PF00613">
    <property type="entry name" value="PI3Ka"/>
    <property type="match status" value="1"/>
</dbReference>
<dbReference type="InterPro" id="IPR036940">
    <property type="entry name" value="PI3/4_kinase_cat_sf"/>
</dbReference>
<feature type="region of interest" description="Disordered" evidence="3">
    <location>
        <begin position="421"/>
        <end position="445"/>
    </location>
</feature>
<feature type="domain" description="PI3K/PI4K catalytic" evidence="4">
    <location>
        <begin position="746"/>
        <end position="1008"/>
    </location>
</feature>
<proteinExistence type="predicted"/>
<feature type="region of interest" description="Disordered" evidence="3">
    <location>
        <begin position="364"/>
        <end position="384"/>
    </location>
</feature>
<dbReference type="InterPro" id="IPR042236">
    <property type="entry name" value="PI3K_accessory_sf"/>
</dbReference>
<dbReference type="GO" id="GO:0006897">
    <property type="term" value="P:endocytosis"/>
    <property type="evidence" value="ECO:0007669"/>
    <property type="project" value="TreeGrafter"/>
</dbReference>
<dbReference type="PROSITE" id="PS50290">
    <property type="entry name" value="PI3_4_KINASE_3"/>
    <property type="match status" value="1"/>
</dbReference>
<evidence type="ECO:0000259" key="4">
    <source>
        <dbReference type="PROSITE" id="PS50290"/>
    </source>
</evidence>
<dbReference type="GO" id="GO:0005777">
    <property type="term" value="C:peroxisome"/>
    <property type="evidence" value="ECO:0007669"/>
    <property type="project" value="TreeGrafter"/>
</dbReference>
<accession>A0A7S1KTI5</accession>
<feature type="region of interest" description="Disordered" evidence="3">
    <location>
        <begin position="1"/>
        <end position="28"/>
    </location>
</feature>
<reference evidence="6" key="1">
    <citation type="submission" date="2021-01" db="EMBL/GenBank/DDBJ databases">
        <authorList>
            <person name="Corre E."/>
            <person name="Pelletier E."/>
            <person name="Niang G."/>
            <person name="Scheremetjew M."/>
            <person name="Finn R."/>
            <person name="Kale V."/>
            <person name="Holt S."/>
            <person name="Cochrane G."/>
            <person name="Meng A."/>
            <person name="Brown T."/>
            <person name="Cohen L."/>
        </authorList>
    </citation>
    <scope>NUCLEOTIDE SEQUENCE</scope>
    <source>
        <strain evidence="6">WS</strain>
    </source>
</reference>
<evidence type="ECO:0000256" key="3">
    <source>
        <dbReference type="SAM" id="MobiDB-lite"/>
    </source>
</evidence>
<dbReference type="SUPFAM" id="SSF56112">
    <property type="entry name" value="Protein kinase-like (PK-like)"/>
    <property type="match status" value="1"/>
</dbReference>
<dbReference type="InterPro" id="IPR000403">
    <property type="entry name" value="PI3/4_kinase_cat_dom"/>
</dbReference>
<keyword evidence="2" id="KW-0418">Kinase</keyword>
<dbReference type="Pfam" id="PF00454">
    <property type="entry name" value="PI3_PI4_kinase"/>
    <property type="match status" value="2"/>
</dbReference>
<evidence type="ECO:0000313" key="6">
    <source>
        <dbReference type="EMBL" id="CAD9085416.1"/>
    </source>
</evidence>
<dbReference type="EMBL" id="HBGD01010548">
    <property type="protein sequence ID" value="CAD9085416.1"/>
    <property type="molecule type" value="Transcribed_RNA"/>
</dbReference>
<dbReference type="PROSITE" id="PS00915">
    <property type="entry name" value="PI3_4_KINASE_1"/>
    <property type="match status" value="1"/>
</dbReference>
<feature type="compositionally biased region" description="Low complexity" evidence="3">
    <location>
        <begin position="90"/>
        <end position="101"/>
    </location>
</feature>
<evidence type="ECO:0000259" key="5">
    <source>
        <dbReference type="PROSITE" id="PS51545"/>
    </source>
</evidence>
<dbReference type="InterPro" id="IPR001263">
    <property type="entry name" value="PI3K_accessory_dom"/>
</dbReference>
<evidence type="ECO:0008006" key="7">
    <source>
        <dbReference type="Google" id="ProtNLM"/>
    </source>
</evidence>
<dbReference type="InterPro" id="IPR016024">
    <property type="entry name" value="ARM-type_fold"/>
</dbReference>
<feature type="domain" description="PIK helical" evidence="5">
    <location>
        <begin position="489"/>
        <end position="668"/>
    </location>
</feature>
<dbReference type="GO" id="GO:0005768">
    <property type="term" value="C:endosome"/>
    <property type="evidence" value="ECO:0007669"/>
    <property type="project" value="TreeGrafter"/>
</dbReference>
<dbReference type="GO" id="GO:0048015">
    <property type="term" value="P:phosphatidylinositol-mediated signaling"/>
    <property type="evidence" value="ECO:0007669"/>
    <property type="project" value="TreeGrafter"/>
</dbReference>
<dbReference type="Gene3D" id="1.10.1070.11">
    <property type="entry name" value="Phosphatidylinositol 3-/4-kinase, catalytic domain"/>
    <property type="match status" value="1"/>
</dbReference>
<keyword evidence="1" id="KW-0808">Transferase</keyword>
<dbReference type="InterPro" id="IPR057756">
    <property type="entry name" value="PI3-kinase_type3/VPS34_cat"/>
</dbReference>
<dbReference type="PROSITE" id="PS51545">
    <property type="entry name" value="PIK_HELICAL"/>
    <property type="match status" value="1"/>
</dbReference>
<dbReference type="CDD" id="cd00896">
    <property type="entry name" value="PI3Kc_III"/>
    <property type="match status" value="1"/>
</dbReference>
<evidence type="ECO:0000256" key="2">
    <source>
        <dbReference type="ARBA" id="ARBA00022777"/>
    </source>
</evidence>
<dbReference type="GO" id="GO:0000407">
    <property type="term" value="C:phagophore assembly site"/>
    <property type="evidence" value="ECO:0007669"/>
    <property type="project" value="TreeGrafter"/>
</dbReference>
<name>A0A7S1KTI5_9EUKA</name>
<dbReference type="Gene3D" id="3.30.1010.10">
    <property type="entry name" value="Phosphatidylinositol 3-kinase Catalytic Subunit, Chain A, domain 4"/>
    <property type="match status" value="1"/>
</dbReference>
<feature type="compositionally biased region" description="Low complexity" evidence="3">
    <location>
        <begin position="1"/>
        <end position="12"/>
    </location>
</feature>
<dbReference type="InterPro" id="IPR018936">
    <property type="entry name" value="PI3/4_kinase_CS"/>
</dbReference>
<organism evidence="6">
    <name type="scientific">Percolomonas cosmopolitus</name>
    <dbReference type="NCBI Taxonomy" id="63605"/>
    <lineage>
        <taxon>Eukaryota</taxon>
        <taxon>Discoba</taxon>
        <taxon>Heterolobosea</taxon>
        <taxon>Tetramitia</taxon>
        <taxon>Eutetramitia</taxon>
        <taxon>Percolomonadidae</taxon>
        <taxon>Percolomonas</taxon>
    </lineage>
</organism>
<feature type="compositionally biased region" description="Polar residues" evidence="3">
    <location>
        <begin position="374"/>
        <end position="384"/>
    </location>
</feature>
<dbReference type="GO" id="GO:0000045">
    <property type="term" value="P:autophagosome assembly"/>
    <property type="evidence" value="ECO:0007669"/>
    <property type="project" value="TreeGrafter"/>
</dbReference>
<feature type="region of interest" description="Disordered" evidence="3">
    <location>
        <begin position="42"/>
        <end position="106"/>
    </location>
</feature>
<dbReference type="Gene3D" id="1.25.40.70">
    <property type="entry name" value="Phosphatidylinositol 3-kinase, accessory domain (PIK)"/>
    <property type="match status" value="1"/>
</dbReference>
<dbReference type="SMART" id="SM00145">
    <property type="entry name" value="PI3Ka"/>
    <property type="match status" value="1"/>
</dbReference>
<evidence type="ECO:0000256" key="1">
    <source>
        <dbReference type="ARBA" id="ARBA00022679"/>
    </source>
</evidence>
<dbReference type="GO" id="GO:0034272">
    <property type="term" value="C:phosphatidylinositol 3-kinase complex, class III, type II"/>
    <property type="evidence" value="ECO:0007669"/>
    <property type="project" value="TreeGrafter"/>
</dbReference>
<feature type="compositionally biased region" description="Polar residues" evidence="3">
    <location>
        <begin position="421"/>
        <end position="436"/>
    </location>
</feature>
<dbReference type="InterPro" id="IPR011009">
    <property type="entry name" value="Kinase-like_dom_sf"/>
</dbReference>
<gene>
    <name evidence="6" type="ORF">PCOS0759_LOCUS8670</name>
</gene>
<dbReference type="SUPFAM" id="SSF48371">
    <property type="entry name" value="ARM repeat"/>
    <property type="match status" value="1"/>
</dbReference>